<reference evidence="1 2" key="1">
    <citation type="submission" date="2018-08" db="EMBL/GenBank/DDBJ databases">
        <title>Recombination of ecologically and evolutionarily significant loci maintains genetic cohesion in the Pseudomonas syringae species complex.</title>
        <authorList>
            <person name="Dillon M."/>
            <person name="Thakur S."/>
            <person name="Almeida R.N.D."/>
            <person name="Weir B.S."/>
            <person name="Guttman D.S."/>
        </authorList>
    </citation>
    <scope>NUCLEOTIDE SEQUENCE [LARGE SCALE GENOMIC DNA]</scope>
    <source>
        <strain evidence="1 2">ICMP 14479</strain>
    </source>
</reference>
<dbReference type="AlphaFoldDB" id="A0A3M5WC85"/>
<organism evidence="1 2">
    <name type="scientific">Pseudomonas syringae pv. avii</name>
    <dbReference type="NCBI Taxonomy" id="663959"/>
    <lineage>
        <taxon>Bacteria</taxon>
        <taxon>Pseudomonadati</taxon>
        <taxon>Pseudomonadota</taxon>
        <taxon>Gammaproteobacteria</taxon>
        <taxon>Pseudomonadales</taxon>
        <taxon>Pseudomonadaceae</taxon>
        <taxon>Pseudomonas</taxon>
        <taxon>Pseudomonas syringae</taxon>
    </lineage>
</organism>
<gene>
    <name evidence="1" type="ORF">ALP29_03644</name>
</gene>
<evidence type="ECO:0000313" key="2">
    <source>
        <dbReference type="Proteomes" id="UP000280395"/>
    </source>
</evidence>
<evidence type="ECO:0000313" key="1">
    <source>
        <dbReference type="EMBL" id="RMU67285.1"/>
    </source>
</evidence>
<dbReference type="Proteomes" id="UP000280395">
    <property type="component" value="Unassembled WGS sequence"/>
</dbReference>
<dbReference type="NCBIfam" id="NF041471">
    <property type="entry name" value="phage_reg_YmfL"/>
    <property type="match status" value="1"/>
</dbReference>
<proteinExistence type="predicted"/>
<comment type="caution">
    <text evidence="1">The sequence shown here is derived from an EMBL/GenBank/DDBJ whole genome shotgun (WGS) entry which is preliminary data.</text>
</comment>
<dbReference type="InterPro" id="IPR048188">
    <property type="entry name" value="YmfL-like"/>
</dbReference>
<sequence length="157" mass="17195">MKRPVLKSRKDVVSAVICSYPGGRLHAAASLGLELKRFDNQAYENAGSRPLTDDHVFRLEQESGTTYLPEYIAAMYGGMFVSLAPTETLDNVDLYRRAVKSAAKRGAVDQIIACSLENGVIEPAEAEAILLAHRRYQSARHSEVLATIQLHSKGGVH</sequence>
<protein>
    <recommendedName>
        <fullName evidence="3">Prophage PssSM-01</fullName>
    </recommendedName>
</protein>
<evidence type="ECO:0008006" key="3">
    <source>
        <dbReference type="Google" id="ProtNLM"/>
    </source>
</evidence>
<name>A0A3M5WC85_PSESX</name>
<dbReference type="EMBL" id="RBUA01000015">
    <property type="protein sequence ID" value="RMU67285.1"/>
    <property type="molecule type" value="Genomic_DNA"/>
</dbReference>
<accession>A0A3M5WC85</accession>
<dbReference type="RefSeq" id="WP_122299121.1">
    <property type="nucleotide sequence ID" value="NZ_RBUA01000015.1"/>
</dbReference>